<dbReference type="Gene3D" id="2.30.38.10">
    <property type="entry name" value="Luciferase, Domain 3"/>
    <property type="match status" value="1"/>
</dbReference>
<dbReference type="Gene3D" id="3.40.50.980">
    <property type="match status" value="2"/>
</dbReference>
<dbReference type="Proteomes" id="UP000807306">
    <property type="component" value="Unassembled WGS sequence"/>
</dbReference>
<evidence type="ECO:0000259" key="2">
    <source>
        <dbReference type="Pfam" id="PF13193"/>
    </source>
</evidence>
<dbReference type="EMBL" id="MU157908">
    <property type="protein sequence ID" value="KAF9523890.1"/>
    <property type="molecule type" value="Genomic_DNA"/>
</dbReference>
<dbReference type="Gene3D" id="3.30.300.30">
    <property type="match status" value="1"/>
</dbReference>
<feature type="domain" description="AMP-dependent synthetase/ligase" evidence="1">
    <location>
        <begin position="42"/>
        <end position="399"/>
    </location>
</feature>
<protein>
    <submittedName>
        <fullName evidence="3">Amp dependent CoA ligase</fullName>
    </submittedName>
</protein>
<proteinExistence type="predicted"/>
<reference evidence="3" key="1">
    <citation type="submission" date="2020-11" db="EMBL/GenBank/DDBJ databases">
        <authorList>
            <consortium name="DOE Joint Genome Institute"/>
            <person name="Ahrendt S."/>
            <person name="Riley R."/>
            <person name="Andreopoulos W."/>
            <person name="Labutti K."/>
            <person name="Pangilinan J."/>
            <person name="Ruiz-Duenas F.J."/>
            <person name="Barrasa J.M."/>
            <person name="Sanchez-Garcia M."/>
            <person name="Camarero S."/>
            <person name="Miyauchi S."/>
            <person name="Serrano A."/>
            <person name="Linde D."/>
            <person name="Babiker R."/>
            <person name="Drula E."/>
            <person name="Ayuso-Fernandez I."/>
            <person name="Pacheco R."/>
            <person name="Padilla G."/>
            <person name="Ferreira P."/>
            <person name="Barriuso J."/>
            <person name="Kellner H."/>
            <person name="Castanera R."/>
            <person name="Alfaro M."/>
            <person name="Ramirez L."/>
            <person name="Pisabarro A.G."/>
            <person name="Kuo A."/>
            <person name="Tritt A."/>
            <person name="Lipzen A."/>
            <person name="He G."/>
            <person name="Yan M."/>
            <person name="Ng V."/>
            <person name="Cullen D."/>
            <person name="Martin F."/>
            <person name="Rosso M.-N."/>
            <person name="Henrissat B."/>
            <person name="Hibbett D."/>
            <person name="Martinez A.T."/>
            <person name="Grigoriev I.V."/>
        </authorList>
    </citation>
    <scope>NUCLEOTIDE SEQUENCE</scope>
    <source>
        <strain evidence="3">CBS 506.95</strain>
    </source>
</reference>
<dbReference type="Pfam" id="PF13193">
    <property type="entry name" value="AMP-binding_C"/>
    <property type="match status" value="1"/>
</dbReference>
<dbReference type="AlphaFoldDB" id="A0A9P6E7G8"/>
<gene>
    <name evidence="3" type="ORF">CPB83DRAFT_898349</name>
</gene>
<keyword evidence="3" id="KW-0436">Ligase</keyword>
<name>A0A9P6E7G8_9AGAR</name>
<dbReference type="InterPro" id="IPR045851">
    <property type="entry name" value="AMP-bd_C_sf"/>
</dbReference>
<evidence type="ECO:0000259" key="1">
    <source>
        <dbReference type="Pfam" id="PF00501"/>
    </source>
</evidence>
<dbReference type="OrthoDB" id="6509636at2759"/>
<dbReference type="PANTHER" id="PTHR24096:SF422">
    <property type="entry name" value="BCDNA.GH02901"/>
    <property type="match status" value="1"/>
</dbReference>
<comment type="caution">
    <text evidence="3">The sequence shown here is derived from an EMBL/GenBank/DDBJ whole genome shotgun (WGS) entry which is preliminary data.</text>
</comment>
<organism evidence="3 4">
    <name type="scientific">Crepidotus variabilis</name>
    <dbReference type="NCBI Taxonomy" id="179855"/>
    <lineage>
        <taxon>Eukaryota</taxon>
        <taxon>Fungi</taxon>
        <taxon>Dikarya</taxon>
        <taxon>Basidiomycota</taxon>
        <taxon>Agaricomycotina</taxon>
        <taxon>Agaricomycetes</taxon>
        <taxon>Agaricomycetidae</taxon>
        <taxon>Agaricales</taxon>
        <taxon>Agaricineae</taxon>
        <taxon>Crepidotaceae</taxon>
        <taxon>Crepidotus</taxon>
    </lineage>
</organism>
<keyword evidence="4" id="KW-1185">Reference proteome</keyword>
<dbReference type="PANTHER" id="PTHR24096">
    <property type="entry name" value="LONG-CHAIN-FATTY-ACID--COA LIGASE"/>
    <property type="match status" value="1"/>
</dbReference>
<evidence type="ECO:0000313" key="4">
    <source>
        <dbReference type="Proteomes" id="UP000807306"/>
    </source>
</evidence>
<dbReference type="GO" id="GO:0016405">
    <property type="term" value="F:CoA-ligase activity"/>
    <property type="evidence" value="ECO:0007669"/>
    <property type="project" value="TreeGrafter"/>
</dbReference>
<evidence type="ECO:0000313" key="3">
    <source>
        <dbReference type="EMBL" id="KAF9523890.1"/>
    </source>
</evidence>
<dbReference type="InterPro" id="IPR000873">
    <property type="entry name" value="AMP-dep_synth/lig_dom"/>
</dbReference>
<dbReference type="SUPFAM" id="SSF56801">
    <property type="entry name" value="Acetyl-CoA synthetase-like"/>
    <property type="match status" value="1"/>
</dbReference>
<sequence length="555" mass="60965">MEFHPTISDVASLKIPDDLTVPQFMFDAAHELRPQKQEDVPANGLRIKYGVGEDDVVVLVSRNHVDYPVAVWAVQNLGGIVSGANPDFTANEIEYQIREIKAVAVFADPDCLPAALAAARKAGLSPDRVLLFDVPEKITEEMYKAYDSVSRLLEYGLGQKPQYTPRRLAPGESKTKLALYSFSSGTMGRPKASAVAIPHYAVIANVLQIAAHSQINDGRLSLQEKRYRAGDIAIGVLPLYHIYMIVNLHFLLFAQISLVVVPKFQFEEMLKSIVTHHINHLMLVPPQIVLLCKHPAVKQHDIRPYIRSIMSSAAPLSAEVNQQIFNLLPDAHIGQAYGMTETCTAVTIWPITRKRGVSGSSGVLVPGTVAKVLKLDGTWAGYNEAGELLVQTPSAALCYSNDAQATKETFLDGWVRTGDEVKFREDGEMFVLDRLKEIMKVKGFQVAPAELEGCLLDHPDVNNACVVGIPDGYTGESPLAFVVLSTDAANRAASGSAEEIKRSIIQHVAKNKIHYKHLTGGVEFVKVIPVSPSGKLLRRVLREQAKMLKRTKPKL</sequence>
<dbReference type="Pfam" id="PF00501">
    <property type="entry name" value="AMP-binding"/>
    <property type="match status" value="1"/>
</dbReference>
<feature type="domain" description="AMP-binding enzyme C-terminal" evidence="2">
    <location>
        <begin position="450"/>
        <end position="535"/>
    </location>
</feature>
<dbReference type="InterPro" id="IPR025110">
    <property type="entry name" value="AMP-bd_C"/>
</dbReference>
<accession>A0A9P6E7G8</accession>